<dbReference type="GO" id="GO:0003887">
    <property type="term" value="F:DNA-directed DNA polymerase activity"/>
    <property type="evidence" value="ECO:0007669"/>
    <property type="project" value="UniProtKB-EC"/>
</dbReference>
<dbReference type="RefSeq" id="WP_166623794.1">
    <property type="nucleotide sequence ID" value="NZ_JAHSST010000004.1"/>
</dbReference>
<comment type="subcellular location">
    <subcellularLocation>
        <location evidence="1">Cytoplasm</location>
    </subcellularLocation>
</comment>
<comment type="caution">
    <text evidence="17">The sequence shown here is derived from an EMBL/GenBank/DDBJ whole genome shotgun (WGS) entry which is preliminary data.</text>
</comment>
<comment type="similarity">
    <text evidence="3">Belongs to the DNA polymerase type-C family. DnaE subfamily.</text>
</comment>
<evidence type="ECO:0000256" key="14">
    <source>
        <dbReference type="ARBA" id="ARBA00049244"/>
    </source>
</evidence>
<dbReference type="InterPro" id="IPR004013">
    <property type="entry name" value="PHP_dom"/>
</dbReference>
<evidence type="ECO:0000313" key="17">
    <source>
        <dbReference type="EMBL" id="MBZ6152530.1"/>
    </source>
</evidence>
<evidence type="ECO:0000256" key="4">
    <source>
        <dbReference type="ARBA" id="ARBA00012417"/>
    </source>
</evidence>
<sequence>MPGFTHLHTVSGFSARYGASHPERLAERAVERGMDALALTDRDTLAGAVRFAKACAGAGVRPLFGAELAVAAPEAGAADRTETSVRRDRRRAPARGGAFVDESAPRVTYLARDGARGWAGLCRLVSAAHTAEGTPLLSWADNHADGLTVLLGPGSDVGRALAAGRPDRAARLLAPWREVYGDALRLEAVWHGRTGTGPGSLRLASRTVGFAAEQGVRPVLSNAVRYADPGQGRVADVLDAARRLVPIDVTGELDSGEAWLKDAGAMRHAAERIVESAGFRRDTADRLLEQTRATAAECLVDPEDDLGMGAVHFPEPHLVGAGRRTAQRALASRAAAGMVRRGYDRRPGRRAYWERMHRELDIIAHHGFASYFLTVAQVVDDVRHMGVRVAARGSGAGSLVNHLLGIAHADPVEHGLLMERFLSKERVVLPDIDIDVESARRLEVYRAIIGRFGTERVATVAMPETYRVRHAIRDVGAALSMDPAEIDRVAKSFPHIRARDARAALEELPELRELAEETRREGREGGRYGRLWDLVEGLDALPRGVAMHPCGVLLSDASLLSRTPVVPTSGEGFPMAQFDKDDVEDLGLLKLDVLGVRMQSAMAHAVAEVERATGERVDLDAVPEDDPATYRMIRSAETLGCFQIESPGQRDLVGRLQPSTFHDLVVDISLFRPGPVAADMVRPFIEARHGRAPVRHPHEDLAEPLESTYGVVVFHEQIIDIVAIMTGCGRGEADRVRRGLSDPESQGRIKVWFAQHAAARGYDAETIQRTWGIVEAFGSYGFCKAHAVAFAVPTYQSAWLKVHHPAAFYAGLLTHDPGMYPKRLLLADARRRGVPILPLDVNASGVAHRIELVSEARRSKGTVWGLRLALSDVHGISEAEAERIAEGQPYASLLDFWERARPSRPLAGRLAQVGALDAFGANRRDLQLHLTELHRGARGGRGDQLPLSGGRKTAPAGLPDLTSAERLSAELGVLSMDASRNLMDDHRTFLRELGVVSAKRLREARHGETVLVAGAKAATQTPPIRSGRRVIFSTLDDGTGLVDLAFFDDSHDACAHTVFHSWLLLVRGVVQRRGPRSFSVVGSAAWNLADLLEVRREEGLEGVAARLAAAGGSQEGDDPEGGPARRRLAGSDGRPAPAGSAAQDPMEQRRIRMSTGYEMHPWADLRPAGEGPAVGRKLWHQSPGSAG</sequence>
<dbReference type="InterPro" id="IPR004805">
    <property type="entry name" value="DnaE2/DnaE/PolC"/>
</dbReference>
<keyword evidence="9 17" id="KW-0548">Nucleotidyltransferase</keyword>
<dbReference type="EMBL" id="JAHSTP010000005">
    <property type="protein sequence ID" value="MBZ6152530.1"/>
    <property type="molecule type" value="Genomic_DNA"/>
</dbReference>
<evidence type="ECO:0000256" key="9">
    <source>
        <dbReference type="ARBA" id="ARBA00022695"/>
    </source>
</evidence>
<evidence type="ECO:0000256" key="13">
    <source>
        <dbReference type="ARBA" id="ARBA00023204"/>
    </source>
</evidence>
<dbReference type="Pfam" id="PF17657">
    <property type="entry name" value="DNA_pol3_finger"/>
    <property type="match status" value="1"/>
</dbReference>
<dbReference type="InterPro" id="IPR040982">
    <property type="entry name" value="DNA_pol3_finger"/>
</dbReference>
<evidence type="ECO:0000256" key="5">
    <source>
        <dbReference type="ARBA" id="ARBA00017273"/>
    </source>
</evidence>
<keyword evidence="10" id="KW-0235">DNA replication</keyword>
<feature type="region of interest" description="Disordered" evidence="15">
    <location>
        <begin position="937"/>
        <end position="959"/>
    </location>
</feature>
<feature type="region of interest" description="Disordered" evidence="15">
    <location>
        <begin position="1108"/>
        <end position="1187"/>
    </location>
</feature>
<dbReference type="InterPro" id="IPR011708">
    <property type="entry name" value="DNA_pol3_alpha_NTPase_dom"/>
</dbReference>
<evidence type="ECO:0000259" key="16">
    <source>
        <dbReference type="SMART" id="SM00481"/>
    </source>
</evidence>
<dbReference type="Pfam" id="PF07733">
    <property type="entry name" value="DNA_pol3_alpha"/>
    <property type="match status" value="1"/>
</dbReference>
<dbReference type="Proteomes" id="UP000758701">
    <property type="component" value="Unassembled WGS sequence"/>
</dbReference>
<organism evidence="17 18">
    <name type="scientific">Streptomyces olivaceus</name>
    <dbReference type="NCBI Taxonomy" id="47716"/>
    <lineage>
        <taxon>Bacteria</taxon>
        <taxon>Bacillati</taxon>
        <taxon>Actinomycetota</taxon>
        <taxon>Actinomycetes</taxon>
        <taxon>Kitasatosporales</taxon>
        <taxon>Streptomycetaceae</taxon>
        <taxon>Streptomyces</taxon>
    </lineage>
</organism>
<evidence type="ECO:0000256" key="10">
    <source>
        <dbReference type="ARBA" id="ARBA00022705"/>
    </source>
</evidence>
<protein>
    <recommendedName>
        <fullName evidence="6">DNA polymerase III subunit alpha</fullName>
        <ecNumber evidence="4">2.7.7.7</ecNumber>
    </recommendedName>
    <alternativeName>
        <fullName evidence="5">Error-prone DNA polymerase</fullName>
    </alternativeName>
</protein>
<dbReference type="Pfam" id="PF02811">
    <property type="entry name" value="PHP"/>
    <property type="match status" value="1"/>
</dbReference>
<dbReference type="InterPro" id="IPR003141">
    <property type="entry name" value="Pol/His_phosphatase_N"/>
</dbReference>
<evidence type="ECO:0000256" key="8">
    <source>
        <dbReference type="ARBA" id="ARBA00022679"/>
    </source>
</evidence>
<evidence type="ECO:0000256" key="6">
    <source>
        <dbReference type="ARBA" id="ARBA00019114"/>
    </source>
</evidence>
<dbReference type="PANTHER" id="PTHR32294:SF4">
    <property type="entry name" value="ERROR-PRONE DNA POLYMERASE"/>
    <property type="match status" value="1"/>
</dbReference>
<dbReference type="SMART" id="SM00481">
    <property type="entry name" value="POLIIIAc"/>
    <property type="match status" value="1"/>
</dbReference>
<dbReference type="NCBIfam" id="TIGR00594">
    <property type="entry name" value="polc"/>
    <property type="match status" value="1"/>
</dbReference>
<keyword evidence="18" id="KW-1185">Reference proteome</keyword>
<dbReference type="InterPro" id="IPR004365">
    <property type="entry name" value="NA-bd_OB_tRNA"/>
</dbReference>
<evidence type="ECO:0000256" key="11">
    <source>
        <dbReference type="ARBA" id="ARBA00022763"/>
    </source>
</evidence>
<evidence type="ECO:0000256" key="7">
    <source>
        <dbReference type="ARBA" id="ARBA00022490"/>
    </source>
</evidence>
<keyword evidence="7" id="KW-0963">Cytoplasm</keyword>
<dbReference type="InterPro" id="IPR041931">
    <property type="entry name" value="DNA_pol3_alpha_thumb_dom"/>
</dbReference>
<evidence type="ECO:0000256" key="15">
    <source>
        <dbReference type="SAM" id="MobiDB-lite"/>
    </source>
</evidence>
<dbReference type="CDD" id="cd07431">
    <property type="entry name" value="PHP_PolIIIA"/>
    <property type="match status" value="1"/>
</dbReference>
<evidence type="ECO:0000313" key="18">
    <source>
        <dbReference type="Proteomes" id="UP000758701"/>
    </source>
</evidence>
<evidence type="ECO:0000256" key="3">
    <source>
        <dbReference type="ARBA" id="ARBA00009496"/>
    </source>
</evidence>
<dbReference type="Pfam" id="PF14579">
    <property type="entry name" value="HHH_6"/>
    <property type="match status" value="1"/>
</dbReference>
<keyword evidence="12" id="KW-0239">DNA-directed DNA polymerase</keyword>
<dbReference type="Pfam" id="PF01336">
    <property type="entry name" value="tRNA_anti-codon"/>
    <property type="match status" value="1"/>
</dbReference>
<evidence type="ECO:0000256" key="1">
    <source>
        <dbReference type="ARBA" id="ARBA00004496"/>
    </source>
</evidence>
<dbReference type="InterPro" id="IPR029460">
    <property type="entry name" value="DNAPol_HHH"/>
</dbReference>
<dbReference type="PANTHER" id="PTHR32294">
    <property type="entry name" value="DNA POLYMERASE III SUBUNIT ALPHA"/>
    <property type="match status" value="1"/>
</dbReference>
<dbReference type="Gene3D" id="3.20.20.140">
    <property type="entry name" value="Metal-dependent hydrolases"/>
    <property type="match status" value="1"/>
</dbReference>
<name>A0ABS7W5I4_STROV</name>
<dbReference type="SUPFAM" id="SSF89550">
    <property type="entry name" value="PHP domain-like"/>
    <property type="match status" value="1"/>
</dbReference>
<dbReference type="InterPro" id="IPR016195">
    <property type="entry name" value="Pol/histidinol_Pase-like"/>
</dbReference>
<evidence type="ECO:0000256" key="12">
    <source>
        <dbReference type="ARBA" id="ARBA00022932"/>
    </source>
</evidence>
<dbReference type="CDD" id="cd04485">
    <property type="entry name" value="DnaE_OBF"/>
    <property type="match status" value="1"/>
</dbReference>
<comment type="similarity">
    <text evidence="2">Belongs to the DNA polymerase type-C family. DnaE2 subfamily.</text>
</comment>
<keyword evidence="8 17" id="KW-0808">Transferase</keyword>
<evidence type="ECO:0000256" key="2">
    <source>
        <dbReference type="ARBA" id="ARBA00007391"/>
    </source>
</evidence>
<feature type="domain" description="Polymerase/histidinol phosphatase N-terminal" evidence="16">
    <location>
        <begin position="5"/>
        <end position="72"/>
    </location>
</feature>
<comment type="catalytic activity">
    <reaction evidence="14">
        <text>DNA(n) + a 2'-deoxyribonucleoside 5'-triphosphate = DNA(n+1) + diphosphate</text>
        <dbReference type="Rhea" id="RHEA:22508"/>
        <dbReference type="Rhea" id="RHEA-COMP:17339"/>
        <dbReference type="Rhea" id="RHEA-COMP:17340"/>
        <dbReference type="ChEBI" id="CHEBI:33019"/>
        <dbReference type="ChEBI" id="CHEBI:61560"/>
        <dbReference type="ChEBI" id="CHEBI:173112"/>
        <dbReference type="EC" id="2.7.7.7"/>
    </reaction>
</comment>
<reference evidence="17 18" key="1">
    <citation type="submission" date="2021-06" db="EMBL/GenBank/DDBJ databases">
        <title>Ecological speciation of a Streptomyces species isolated from different habitats and geographic origins.</title>
        <authorList>
            <person name="Wang J."/>
        </authorList>
    </citation>
    <scope>NUCLEOTIDE SEQUENCE [LARGE SCALE GENOMIC DNA]</scope>
    <source>
        <strain evidence="17 18">FXJ8.012</strain>
    </source>
</reference>
<accession>A0ABS7W5I4</accession>
<keyword evidence="11" id="KW-0227">DNA damage</keyword>
<dbReference type="Gene3D" id="1.10.10.1600">
    <property type="entry name" value="Bacterial DNA polymerase III alpha subunit, thumb domain"/>
    <property type="match status" value="1"/>
</dbReference>
<proteinExistence type="inferred from homology"/>
<gene>
    <name evidence="17" type="primary">dnaE</name>
    <name evidence="17" type="ORF">KVH32_15360</name>
</gene>
<dbReference type="EC" id="2.7.7.7" evidence="4"/>
<keyword evidence="13" id="KW-0234">DNA repair</keyword>